<dbReference type="SUPFAM" id="SSF103473">
    <property type="entry name" value="MFS general substrate transporter"/>
    <property type="match status" value="1"/>
</dbReference>
<evidence type="ECO:0000256" key="6">
    <source>
        <dbReference type="SAM" id="Phobius"/>
    </source>
</evidence>
<feature type="transmembrane region" description="Helical" evidence="6">
    <location>
        <begin position="294"/>
        <end position="313"/>
    </location>
</feature>
<dbReference type="GO" id="GO:0005886">
    <property type="term" value="C:plasma membrane"/>
    <property type="evidence" value="ECO:0007669"/>
    <property type="project" value="UniProtKB-SubCell"/>
</dbReference>
<dbReference type="InterPro" id="IPR036259">
    <property type="entry name" value="MFS_trans_sf"/>
</dbReference>
<comment type="caution">
    <text evidence="8">The sequence shown here is derived from an EMBL/GenBank/DDBJ whole genome shotgun (WGS) entry which is preliminary data.</text>
</comment>
<feature type="domain" description="Major facilitator superfamily (MFS) profile" evidence="7">
    <location>
        <begin position="1"/>
        <end position="384"/>
    </location>
</feature>
<evidence type="ECO:0000313" key="9">
    <source>
        <dbReference type="Proteomes" id="UP000603708"/>
    </source>
</evidence>
<gene>
    <name evidence="8" type="ORF">GCM10018793_07650</name>
</gene>
<comment type="subcellular location">
    <subcellularLocation>
        <location evidence="1">Cell membrane</location>
        <topology evidence="1">Multi-pass membrane protein</topology>
    </subcellularLocation>
</comment>
<feature type="transmembrane region" description="Helical" evidence="6">
    <location>
        <begin position="270"/>
        <end position="288"/>
    </location>
</feature>
<evidence type="ECO:0000259" key="7">
    <source>
        <dbReference type="PROSITE" id="PS50850"/>
    </source>
</evidence>
<feature type="transmembrane region" description="Helical" evidence="6">
    <location>
        <begin position="81"/>
        <end position="105"/>
    </location>
</feature>
<organism evidence="8 9">
    <name type="scientific">Streptomyces sulfonofaciens</name>
    <dbReference type="NCBI Taxonomy" id="68272"/>
    <lineage>
        <taxon>Bacteria</taxon>
        <taxon>Bacillati</taxon>
        <taxon>Actinomycetota</taxon>
        <taxon>Actinomycetes</taxon>
        <taxon>Kitasatosporales</taxon>
        <taxon>Streptomycetaceae</taxon>
        <taxon>Streptomyces</taxon>
    </lineage>
</organism>
<accession>A0A919FSP2</accession>
<reference evidence="8" key="2">
    <citation type="submission" date="2020-09" db="EMBL/GenBank/DDBJ databases">
        <authorList>
            <person name="Sun Q."/>
            <person name="Ohkuma M."/>
        </authorList>
    </citation>
    <scope>NUCLEOTIDE SEQUENCE</scope>
    <source>
        <strain evidence="8">JCM 5069</strain>
    </source>
</reference>
<evidence type="ECO:0000256" key="1">
    <source>
        <dbReference type="ARBA" id="ARBA00004651"/>
    </source>
</evidence>
<feature type="transmembrane region" description="Helical" evidence="6">
    <location>
        <begin position="235"/>
        <end position="258"/>
    </location>
</feature>
<feature type="transmembrane region" description="Helical" evidence="6">
    <location>
        <begin position="33"/>
        <end position="49"/>
    </location>
</feature>
<keyword evidence="3 6" id="KW-0812">Transmembrane</keyword>
<reference evidence="8" key="1">
    <citation type="journal article" date="2014" name="Int. J. Syst. Evol. Microbiol.">
        <title>Complete genome sequence of Corynebacterium casei LMG S-19264T (=DSM 44701T), isolated from a smear-ripened cheese.</title>
        <authorList>
            <consortium name="US DOE Joint Genome Institute (JGI-PGF)"/>
            <person name="Walter F."/>
            <person name="Albersmeier A."/>
            <person name="Kalinowski J."/>
            <person name="Ruckert C."/>
        </authorList>
    </citation>
    <scope>NUCLEOTIDE SEQUENCE</scope>
    <source>
        <strain evidence="8">JCM 5069</strain>
    </source>
</reference>
<proteinExistence type="predicted"/>
<feature type="transmembrane region" description="Helical" evidence="6">
    <location>
        <begin position="360"/>
        <end position="381"/>
    </location>
</feature>
<keyword evidence="5 6" id="KW-0472">Membrane</keyword>
<dbReference type="InterPro" id="IPR020846">
    <property type="entry name" value="MFS_dom"/>
</dbReference>
<feature type="transmembrane region" description="Helical" evidence="6">
    <location>
        <begin position="334"/>
        <end position="354"/>
    </location>
</feature>
<evidence type="ECO:0000256" key="4">
    <source>
        <dbReference type="ARBA" id="ARBA00022989"/>
    </source>
</evidence>
<sequence>MGDGLAFLAIPLVVLSLTGSPFAAALSSAPRTVGYLAVGLIAGALVDRFHPRLVMMLMDVVRLGVFLSLALLAHAGALRVWLVLALALLASSAGVFFDTALAVMVRDLARGERLVRANSWLEATNQTSLAVGPGLFGLLTAVFGLHTALFGNAATYLCSLLAFFAISGRQVRVMAGETGRARSSLASLRHDIAEGLRYLRSSRLVSLLTMSQAFANFFLAATTLIPYFAHNVLGLGSSAVGLVVGAGGVGGVAGALAASRLGTPLRQLRTIVVSTATMGLSLGAMGLVGSAAVLAALNFGVCASSVLALVLIRSTRQAVVPRALLGRVTATARMTALAASPLGIMIAGGLAGLHGGNPRLVFVGAGVLAAAAALFVWLAGLRTIARAAQLPQ</sequence>
<feature type="transmembrane region" description="Helical" evidence="6">
    <location>
        <begin position="56"/>
        <end position="75"/>
    </location>
</feature>
<evidence type="ECO:0000256" key="2">
    <source>
        <dbReference type="ARBA" id="ARBA00022475"/>
    </source>
</evidence>
<dbReference type="Gene3D" id="1.20.1250.20">
    <property type="entry name" value="MFS general substrate transporter like domains"/>
    <property type="match status" value="1"/>
</dbReference>
<feature type="transmembrane region" description="Helical" evidence="6">
    <location>
        <begin position="204"/>
        <end position="229"/>
    </location>
</feature>
<keyword evidence="9" id="KW-1185">Reference proteome</keyword>
<dbReference type="Pfam" id="PF07690">
    <property type="entry name" value="MFS_1"/>
    <property type="match status" value="1"/>
</dbReference>
<evidence type="ECO:0000256" key="3">
    <source>
        <dbReference type="ARBA" id="ARBA00022692"/>
    </source>
</evidence>
<dbReference type="AlphaFoldDB" id="A0A919FSP2"/>
<keyword evidence="2" id="KW-1003">Cell membrane</keyword>
<dbReference type="PANTHER" id="PTHR23513:SF6">
    <property type="entry name" value="MAJOR FACILITATOR SUPERFAMILY ASSOCIATED DOMAIN-CONTAINING PROTEIN"/>
    <property type="match status" value="1"/>
</dbReference>
<dbReference type="Proteomes" id="UP000603708">
    <property type="component" value="Unassembled WGS sequence"/>
</dbReference>
<name>A0A919FSP2_9ACTN</name>
<dbReference type="GO" id="GO:0022857">
    <property type="term" value="F:transmembrane transporter activity"/>
    <property type="evidence" value="ECO:0007669"/>
    <property type="project" value="InterPro"/>
</dbReference>
<dbReference type="PROSITE" id="PS50850">
    <property type="entry name" value="MFS"/>
    <property type="match status" value="1"/>
</dbReference>
<evidence type="ECO:0000313" key="8">
    <source>
        <dbReference type="EMBL" id="GHH71747.1"/>
    </source>
</evidence>
<dbReference type="InterPro" id="IPR011701">
    <property type="entry name" value="MFS"/>
</dbReference>
<dbReference type="EMBL" id="BNCD01000002">
    <property type="protein sequence ID" value="GHH71747.1"/>
    <property type="molecule type" value="Genomic_DNA"/>
</dbReference>
<dbReference type="PANTHER" id="PTHR23513">
    <property type="entry name" value="INTEGRAL MEMBRANE EFFLUX PROTEIN-RELATED"/>
    <property type="match status" value="1"/>
</dbReference>
<evidence type="ECO:0000256" key="5">
    <source>
        <dbReference type="ARBA" id="ARBA00023136"/>
    </source>
</evidence>
<protein>
    <submittedName>
        <fullName evidence="8">MFS transporter</fullName>
    </submittedName>
</protein>
<dbReference type="CDD" id="cd06173">
    <property type="entry name" value="MFS_MefA_like"/>
    <property type="match status" value="1"/>
</dbReference>
<keyword evidence="4 6" id="KW-1133">Transmembrane helix</keyword>
<feature type="transmembrane region" description="Helical" evidence="6">
    <location>
        <begin position="149"/>
        <end position="166"/>
    </location>
</feature>